<reference evidence="14" key="1">
    <citation type="submission" date="2025-08" db="UniProtKB">
        <authorList>
            <consortium name="Ensembl"/>
        </authorList>
    </citation>
    <scope>IDENTIFICATION</scope>
</reference>
<dbReference type="FunFam" id="3.30.160.60:FF:001450">
    <property type="entry name" value="zinc finger protein 774"/>
    <property type="match status" value="1"/>
</dbReference>
<feature type="domain" description="C2H2-type" evidence="13">
    <location>
        <begin position="467"/>
        <end position="494"/>
    </location>
</feature>
<dbReference type="GO" id="GO:0003677">
    <property type="term" value="F:DNA binding"/>
    <property type="evidence" value="ECO:0007669"/>
    <property type="project" value="UniProtKB-KW"/>
</dbReference>
<evidence type="ECO:0000256" key="6">
    <source>
        <dbReference type="ARBA" id="ARBA00022833"/>
    </source>
</evidence>
<dbReference type="FunFam" id="3.30.160.60:FF:000358">
    <property type="entry name" value="zinc finger protein 24"/>
    <property type="match status" value="1"/>
</dbReference>
<dbReference type="Pfam" id="PF00096">
    <property type="entry name" value="zf-C2H2"/>
    <property type="match status" value="8"/>
</dbReference>
<dbReference type="AlphaFoldDB" id="A0A3Q3JB14"/>
<sequence>MNADFHSSDSNMSTLETLESQISAVMETVVEAAVTEIGRLLGGCSAHVMVAQHYSAPAQTVNNEEEADQASPPEDRQRFNKDVTNQFASLMESWTKCAVQKILMILKVSMCEAEDGAAAEEKSMFSDKTKQTNMMPKAGQEVGSKKNSGARSSRQKAKRIEGGLKPERRKENDHIYYREEQQNEEPPASAADSESVTEPEPTTEPTPEPAPEPASEVNEEDAIQEGTDTSTTTSEIKKTKTKGSFKCPSCDKMFALKCLVDRHYLTHSKPHLCSECGKRFAGLRGLTAHARRHTGDKPYRCPDCGTKFAYKFTFERHMRQHSLKKPNTHTCTLCENQFPGALALQRHRCPALKKTFVCSLCPETFECRQSLANHENLHSGDRDFVCEMCGESFFSFSSLATHRVTHMQKEACCDLLGLGSSNMSVLKNHLSKHTGEKLFTCKVCGRGCSHQSALKHHMLTHTGERPYVCETCGKRCGHASALQNHMRIHTGKKPGQQPVCDICGKKFRCMVNLKYHMSIHTGEKPYACSQCDKKFSSPSNLKIHMTVHSGEKMYGCNVCSRRFTQSSSLRMHRLIHTGERPYHCVICKKGFIHSADLKKHQKGHMPEEPGEEQFEKATLKI</sequence>
<dbReference type="Ensembl" id="ENSMALT00000014251.1">
    <property type="protein sequence ID" value="ENSMALP00000013950.1"/>
    <property type="gene ID" value="ENSMALG00000009834.1"/>
</dbReference>
<evidence type="ECO:0000256" key="4">
    <source>
        <dbReference type="ARBA" id="ARBA00022737"/>
    </source>
</evidence>
<evidence type="ECO:0000256" key="2">
    <source>
        <dbReference type="ARBA" id="ARBA00006991"/>
    </source>
</evidence>
<dbReference type="FunFam" id="3.30.160.60:FF:000759">
    <property type="entry name" value="zinc finger protein 16"/>
    <property type="match status" value="1"/>
</dbReference>
<comment type="subcellular location">
    <subcellularLocation>
        <location evidence="1">Nucleus</location>
    </subcellularLocation>
</comment>
<dbReference type="FunFam" id="3.30.160.60:FF:001954">
    <property type="entry name" value="Zinc finger protein 787"/>
    <property type="match status" value="1"/>
</dbReference>
<comment type="similarity">
    <text evidence="2">Belongs to the krueppel C2H2-type zinc-finger protein family.</text>
</comment>
<accession>A0A3Q3JB14</accession>
<evidence type="ECO:0000256" key="12">
    <source>
        <dbReference type="SAM" id="MobiDB-lite"/>
    </source>
</evidence>
<evidence type="ECO:0000256" key="9">
    <source>
        <dbReference type="ARBA" id="ARBA00023163"/>
    </source>
</evidence>
<dbReference type="PROSITE" id="PS00028">
    <property type="entry name" value="ZINC_FINGER_C2H2_1"/>
    <property type="match status" value="11"/>
</dbReference>
<dbReference type="SMART" id="SM00355">
    <property type="entry name" value="ZnF_C2H2"/>
    <property type="match status" value="12"/>
</dbReference>
<keyword evidence="5 11" id="KW-0863">Zinc-finger</keyword>
<dbReference type="FunFam" id="3.30.160.60:FF:000512">
    <property type="entry name" value="zinc finger protein 197 isoform X1"/>
    <property type="match status" value="1"/>
</dbReference>
<dbReference type="InterPro" id="IPR050331">
    <property type="entry name" value="Zinc_finger"/>
</dbReference>
<proteinExistence type="inferred from homology"/>
<evidence type="ECO:0000256" key="8">
    <source>
        <dbReference type="ARBA" id="ARBA00023125"/>
    </source>
</evidence>
<dbReference type="InterPro" id="IPR013087">
    <property type="entry name" value="Znf_C2H2_type"/>
</dbReference>
<feature type="domain" description="C2H2-type" evidence="13">
    <location>
        <begin position="582"/>
        <end position="609"/>
    </location>
</feature>
<keyword evidence="10" id="KW-0539">Nucleus</keyword>
<feature type="domain" description="C2H2-type" evidence="13">
    <location>
        <begin position="299"/>
        <end position="326"/>
    </location>
</feature>
<feature type="domain" description="C2H2-type" evidence="13">
    <location>
        <begin position="384"/>
        <end position="411"/>
    </location>
</feature>
<feature type="domain" description="C2H2-type" evidence="13">
    <location>
        <begin position="526"/>
        <end position="553"/>
    </location>
</feature>
<dbReference type="Proteomes" id="UP000261600">
    <property type="component" value="Unplaced"/>
</dbReference>
<evidence type="ECO:0000313" key="14">
    <source>
        <dbReference type="Ensembl" id="ENSMALP00000013950.1"/>
    </source>
</evidence>
<feature type="compositionally biased region" description="Basic and acidic residues" evidence="12">
    <location>
        <begin position="158"/>
        <end position="181"/>
    </location>
</feature>
<feature type="domain" description="C2H2-type" evidence="13">
    <location>
        <begin position="439"/>
        <end position="466"/>
    </location>
</feature>
<keyword evidence="8" id="KW-0238">DNA-binding</keyword>
<evidence type="ECO:0000256" key="10">
    <source>
        <dbReference type="ARBA" id="ARBA00023242"/>
    </source>
</evidence>
<dbReference type="FunFam" id="3.30.160.60:FF:000012">
    <property type="entry name" value="RB-associated KRAB zinc finger protein-like"/>
    <property type="match status" value="1"/>
</dbReference>
<evidence type="ECO:0000256" key="11">
    <source>
        <dbReference type="PROSITE-ProRule" id="PRU00042"/>
    </source>
</evidence>
<keyword evidence="6" id="KW-0862">Zinc</keyword>
<evidence type="ECO:0000256" key="5">
    <source>
        <dbReference type="ARBA" id="ARBA00022771"/>
    </source>
</evidence>
<dbReference type="STRING" id="43700.ENSMALP00000013950"/>
<keyword evidence="15" id="KW-1185">Reference proteome</keyword>
<dbReference type="GO" id="GO:0005634">
    <property type="term" value="C:nucleus"/>
    <property type="evidence" value="ECO:0007669"/>
    <property type="project" value="UniProtKB-SubCell"/>
</dbReference>
<dbReference type="PANTHER" id="PTHR16515">
    <property type="entry name" value="PR DOMAIN ZINC FINGER PROTEIN"/>
    <property type="match status" value="1"/>
</dbReference>
<feature type="domain" description="C2H2-type" evidence="13">
    <location>
        <begin position="245"/>
        <end position="272"/>
    </location>
</feature>
<dbReference type="GO" id="GO:0010468">
    <property type="term" value="P:regulation of gene expression"/>
    <property type="evidence" value="ECO:0007669"/>
    <property type="project" value="TreeGrafter"/>
</dbReference>
<dbReference type="RefSeq" id="XP_020479051.1">
    <property type="nucleotide sequence ID" value="XM_020623395.1"/>
</dbReference>
<dbReference type="PROSITE" id="PS50157">
    <property type="entry name" value="ZINC_FINGER_C2H2_2"/>
    <property type="match status" value="11"/>
</dbReference>
<evidence type="ECO:0000256" key="1">
    <source>
        <dbReference type="ARBA" id="ARBA00004123"/>
    </source>
</evidence>
<dbReference type="FunFam" id="3.30.160.60:FF:000621">
    <property type="entry name" value="FLT3-interacting zinc finger 1"/>
    <property type="match status" value="1"/>
</dbReference>
<keyword evidence="3" id="KW-0479">Metal-binding</keyword>
<evidence type="ECO:0000259" key="13">
    <source>
        <dbReference type="PROSITE" id="PS50157"/>
    </source>
</evidence>
<keyword evidence="9" id="KW-0804">Transcription</keyword>
<dbReference type="Gene3D" id="3.30.160.60">
    <property type="entry name" value="Classic Zinc Finger"/>
    <property type="match status" value="10"/>
</dbReference>
<name>A0A3Q3JB14_MONAL</name>
<keyword evidence="7" id="KW-0805">Transcription regulation</keyword>
<dbReference type="PANTHER" id="PTHR16515:SF49">
    <property type="entry name" value="GASTRULA ZINC FINGER PROTEIN XLCGF49.1-LIKE-RELATED"/>
    <property type="match status" value="1"/>
</dbReference>
<feature type="domain" description="C2H2-type" evidence="13">
    <location>
        <begin position="271"/>
        <end position="298"/>
    </location>
</feature>
<reference evidence="14" key="2">
    <citation type="submission" date="2025-09" db="UniProtKB">
        <authorList>
            <consortium name="Ensembl"/>
        </authorList>
    </citation>
    <scope>IDENTIFICATION</scope>
</reference>
<dbReference type="FunFam" id="3.30.160.60:FF:000624">
    <property type="entry name" value="zinc finger protein 697"/>
    <property type="match status" value="1"/>
</dbReference>
<evidence type="ECO:0000256" key="3">
    <source>
        <dbReference type="ARBA" id="ARBA00022723"/>
    </source>
</evidence>
<evidence type="ECO:0000313" key="15">
    <source>
        <dbReference type="Proteomes" id="UP000261600"/>
    </source>
</evidence>
<feature type="region of interest" description="Disordered" evidence="12">
    <location>
        <begin position="57"/>
        <end position="79"/>
    </location>
</feature>
<feature type="domain" description="C2H2-type" evidence="13">
    <location>
        <begin position="498"/>
        <end position="525"/>
    </location>
</feature>
<dbReference type="GO" id="GO:0008270">
    <property type="term" value="F:zinc ion binding"/>
    <property type="evidence" value="ECO:0007669"/>
    <property type="project" value="UniProtKB-KW"/>
</dbReference>
<feature type="compositionally biased region" description="Pro residues" evidence="12">
    <location>
        <begin position="202"/>
        <end position="212"/>
    </location>
</feature>
<keyword evidence="4" id="KW-0677">Repeat</keyword>
<dbReference type="InterPro" id="IPR036236">
    <property type="entry name" value="Znf_C2H2_sf"/>
</dbReference>
<feature type="domain" description="C2H2-type" evidence="13">
    <location>
        <begin position="356"/>
        <end position="383"/>
    </location>
</feature>
<feature type="domain" description="C2H2-type" evidence="13">
    <location>
        <begin position="554"/>
        <end position="581"/>
    </location>
</feature>
<feature type="region of interest" description="Disordered" evidence="12">
    <location>
        <begin position="600"/>
        <end position="621"/>
    </location>
</feature>
<organism evidence="14 15">
    <name type="scientific">Monopterus albus</name>
    <name type="common">Swamp eel</name>
    <dbReference type="NCBI Taxonomy" id="43700"/>
    <lineage>
        <taxon>Eukaryota</taxon>
        <taxon>Metazoa</taxon>
        <taxon>Chordata</taxon>
        <taxon>Craniata</taxon>
        <taxon>Vertebrata</taxon>
        <taxon>Euteleostomi</taxon>
        <taxon>Actinopterygii</taxon>
        <taxon>Neopterygii</taxon>
        <taxon>Teleostei</taxon>
        <taxon>Neoteleostei</taxon>
        <taxon>Acanthomorphata</taxon>
        <taxon>Anabantaria</taxon>
        <taxon>Synbranchiformes</taxon>
        <taxon>Synbranchidae</taxon>
        <taxon>Monopterus</taxon>
    </lineage>
</organism>
<protein>
    <recommendedName>
        <fullName evidence="13">C2H2-type domain-containing protein</fullName>
    </recommendedName>
</protein>
<dbReference type="GeneID" id="109973643"/>
<dbReference type="SUPFAM" id="SSF57667">
    <property type="entry name" value="beta-beta-alpha zinc fingers"/>
    <property type="match status" value="7"/>
</dbReference>
<feature type="region of interest" description="Disordered" evidence="12">
    <location>
        <begin position="122"/>
        <end position="243"/>
    </location>
</feature>
<evidence type="ECO:0000256" key="7">
    <source>
        <dbReference type="ARBA" id="ARBA00023015"/>
    </source>
</evidence>